<proteinExistence type="predicted"/>
<keyword evidence="1" id="KW-0472">Membrane</keyword>
<dbReference type="AlphaFoldDB" id="A0A6G1H1R0"/>
<reference evidence="2" key="1">
    <citation type="journal article" date="2020" name="Stud. Mycol.">
        <title>101 Dothideomycetes genomes: a test case for predicting lifestyles and emergence of pathogens.</title>
        <authorList>
            <person name="Haridas S."/>
            <person name="Albert R."/>
            <person name="Binder M."/>
            <person name="Bloem J."/>
            <person name="Labutti K."/>
            <person name="Salamov A."/>
            <person name="Andreopoulos B."/>
            <person name="Baker S."/>
            <person name="Barry K."/>
            <person name="Bills G."/>
            <person name="Bluhm B."/>
            <person name="Cannon C."/>
            <person name="Castanera R."/>
            <person name="Culley D."/>
            <person name="Daum C."/>
            <person name="Ezra D."/>
            <person name="Gonzalez J."/>
            <person name="Henrissat B."/>
            <person name="Kuo A."/>
            <person name="Liang C."/>
            <person name="Lipzen A."/>
            <person name="Lutzoni F."/>
            <person name="Magnuson J."/>
            <person name="Mondo S."/>
            <person name="Nolan M."/>
            <person name="Ohm R."/>
            <person name="Pangilinan J."/>
            <person name="Park H.-J."/>
            <person name="Ramirez L."/>
            <person name="Alfaro M."/>
            <person name="Sun H."/>
            <person name="Tritt A."/>
            <person name="Yoshinaga Y."/>
            <person name="Zwiers L.-H."/>
            <person name="Turgeon B."/>
            <person name="Goodwin S."/>
            <person name="Spatafora J."/>
            <person name="Crous P."/>
            <person name="Grigoriev I."/>
        </authorList>
    </citation>
    <scope>NUCLEOTIDE SEQUENCE</scope>
    <source>
        <strain evidence="2">CBS 113979</strain>
    </source>
</reference>
<organism evidence="2 3">
    <name type="scientific">Aulographum hederae CBS 113979</name>
    <dbReference type="NCBI Taxonomy" id="1176131"/>
    <lineage>
        <taxon>Eukaryota</taxon>
        <taxon>Fungi</taxon>
        <taxon>Dikarya</taxon>
        <taxon>Ascomycota</taxon>
        <taxon>Pezizomycotina</taxon>
        <taxon>Dothideomycetes</taxon>
        <taxon>Pleosporomycetidae</taxon>
        <taxon>Aulographales</taxon>
        <taxon>Aulographaceae</taxon>
    </lineage>
</organism>
<gene>
    <name evidence="2" type="ORF">K402DRAFT_420641</name>
</gene>
<dbReference type="EMBL" id="ML977154">
    <property type="protein sequence ID" value="KAF1986992.1"/>
    <property type="molecule type" value="Genomic_DNA"/>
</dbReference>
<dbReference type="Proteomes" id="UP000800041">
    <property type="component" value="Unassembled WGS sequence"/>
</dbReference>
<evidence type="ECO:0000313" key="3">
    <source>
        <dbReference type="Proteomes" id="UP000800041"/>
    </source>
</evidence>
<keyword evidence="1" id="KW-1133">Transmembrane helix</keyword>
<name>A0A6G1H1R0_9PEZI</name>
<sequence length="115" mass="12829">MPPQQERLHPWVKFVLALTVGFLLGVLLGMLSTTMVVWLFPGEVIEQAIRDRRDVLVRKAKLVGLCGDNNFYPLHDPKTNILSLCACWPQSLYRSAERHVTCSNVQLLGGGEPGT</sequence>
<accession>A0A6G1H1R0</accession>
<protein>
    <submittedName>
        <fullName evidence="2">Uncharacterized protein</fullName>
    </submittedName>
</protein>
<feature type="transmembrane region" description="Helical" evidence="1">
    <location>
        <begin position="12"/>
        <end position="40"/>
    </location>
</feature>
<keyword evidence="1" id="KW-0812">Transmembrane</keyword>
<evidence type="ECO:0000313" key="2">
    <source>
        <dbReference type="EMBL" id="KAF1986992.1"/>
    </source>
</evidence>
<evidence type="ECO:0000256" key="1">
    <source>
        <dbReference type="SAM" id="Phobius"/>
    </source>
</evidence>
<keyword evidence="3" id="KW-1185">Reference proteome</keyword>